<evidence type="ECO:0000256" key="5">
    <source>
        <dbReference type="SAM" id="MobiDB-lite"/>
    </source>
</evidence>
<keyword evidence="1" id="KW-0808">Transferase</keyword>
<keyword evidence="4" id="KW-0067">ATP-binding</keyword>
<dbReference type="AlphaFoldDB" id="A0A6G7XDV4"/>
<evidence type="ECO:0000256" key="2">
    <source>
        <dbReference type="ARBA" id="ARBA00022741"/>
    </source>
</evidence>
<evidence type="ECO:0000256" key="1">
    <source>
        <dbReference type="ARBA" id="ARBA00022679"/>
    </source>
</evidence>
<dbReference type="EMBL" id="CP049863">
    <property type="protein sequence ID" value="QIK62774.1"/>
    <property type="molecule type" value="Genomic_DNA"/>
</dbReference>
<organism evidence="7 8">
    <name type="scientific">Leucobacter viscericola</name>
    <dbReference type="NCBI Taxonomy" id="2714935"/>
    <lineage>
        <taxon>Bacteria</taxon>
        <taxon>Bacillati</taxon>
        <taxon>Actinomycetota</taxon>
        <taxon>Actinomycetes</taxon>
        <taxon>Micrococcales</taxon>
        <taxon>Microbacteriaceae</taxon>
        <taxon>Leucobacter</taxon>
    </lineage>
</organism>
<keyword evidence="8" id="KW-1185">Reference proteome</keyword>
<protein>
    <recommendedName>
        <fullName evidence="6">Maltokinase N-terminal cap domain-containing protein</fullName>
    </recommendedName>
</protein>
<dbReference type="InterPro" id="IPR040999">
    <property type="entry name" value="Mak_N_cap"/>
</dbReference>
<dbReference type="KEGG" id="lvi:G7068_05870"/>
<evidence type="ECO:0000259" key="6">
    <source>
        <dbReference type="Pfam" id="PF18085"/>
    </source>
</evidence>
<dbReference type="NCBIfam" id="NF047744">
    <property type="entry name" value="CG0192_rel"/>
    <property type="match status" value="1"/>
</dbReference>
<gene>
    <name evidence="7" type="ORF">G7068_05870</name>
</gene>
<keyword evidence="3" id="KW-0418">Kinase</keyword>
<evidence type="ECO:0000256" key="3">
    <source>
        <dbReference type="ARBA" id="ARBA00022777"/>
    </source>
</evidence>
<sequence length="204" mass="21735">MSLIYASTTLRPSKLELLAEWLPTQAWFEGDAAQLASVGAYRFDDPEGEVGIEGHLLTAGSDTVYHVPLTYRGAALEDGEPFLVGTMEHGVLGTRWVSDATGDPVYRSALAAAIAQGGHEATLETVNAEGQTSVRETATHVRGSGSEGSPVPELWAASVEVLGERCGLRPRSQHSTCFGCLTLRPHLWRAPRRCGRPGPGSLSP</sequence>
<name>A0A6G7XDV4_9MICO</name>
<keyword evidence="2" id="KW-0547">Nucleotide-binding</keyword>
<accession>A0A6G7XDV4</accession>
<evidence type="ECO:0000256" key="4">
    <source>
        <dbReference type="ARBA" id="ARBA00022840"/>
    </source>
</evidence>
<dbReference type="Proteomes" id="UP000502677">
    <property type="component" value="Chromosome"/>
</dbReference>
<evidence type="ECO:0000313" key="8">
    <source>
        <dbReference type="Proteomes" id="UP000502677"/>
    </source>
</evidence>
<reference evidence="7 8" key="1">
    <citation type="submission" date="2020-03" db="EMBL/GenBank/DDBJ databases">
        <title>Leucobacter sp. nov., isolated from beetles.</title>
        <authorList>
            <person name="Hyun D.-W."/>
            <person name="Bae J.-W."/>
        </authorList>
    </citation>
    <scope>NUCLEOTIDE SEQUENCE [LARGE SCALE GENOMIC DNA]</scope>
    <source>
        <strain evidence="7 8">HDW9C</strain>
    </source>
</reference>
<proteinExistence type="predicted"/>
<dbReference type="RefSeq" id="WP_166290173.1">
    <property type="nucleotide sequence ID" value="NZ_CP049863.1"/>
</dbReference>
<evidence type="ECO:0000313" key="7">
    <source>
        <dbReference type="EMBL" id="QIK62774.1"/>
    </source>
</evidence>
<feature type="domain" description="Maltokinase N-terminal cap" evidence="6">
    <location>
        <begin position="21"/>
        <end position="103"/>
    </location>
</feature>
<dbReference type="Pfam" id="PF18085">
    <property type="entry name" value="Mak_N_cap"/>
    <property type="match status" value="1"/>
</dbReference>
<feature type="region of interest" description="Disordered" evidence="5">
    <location>
        <begin position="130"/>
        <end position="150"/>
    </location>
</feature>
<dbReference type="GO" id="GO:0005524">
    <property type="term" value="F:ATP binding"/>
    <property type="evidence" value="ECO:0007669"/>
    <property type="project" value="UniProtKB-KW"/>
</dbReference>
<dbReference type="GO" id="GO:0016301">
    <property type="term" value="F:kinase activity"/>
    <property type="evidence" value="ECO:0007669"/>
    <property type="project" value="UniProtKB-KW"/>
</dbReference>